<dbReference type="Gene3D" id="3.40.50.1110">
    <property type="entry name" value="SGNH hydrolase"/>
    <property type="match status" value="1"/>
</dbReference>
<dbReference type="InterPro" id="IPR036514">
    <property type="entry name" value="SGNH_hydro_sf"/>
</dbReference>
<dbReference type="AlphaFoldDB" id="A0AB33FV39"/>
<reference evidence="1 2" key="1">
    <citation type="submission" date="2018-05" db="EMBL/GenBank/DDBJ databases">
        <title>Klebsiella quasipneumonaiae provides a window into carbapenemase gene transfer, plasmid rearrangements and nosocomial acquisition from the hospital environment.</title>
        <authorList>
            <person name="Mathers A.J."/>
            <person name="Vegesana K."/>
            <person name="Stoesser N."/>
            <person name="Crook D."/>
            <person name="Vaughan A."/>
            <person name="Barry K."/>
            <person name="Parikh H."/>
            <person name="Sebra R."/>
            <person name="Kotay S."/>
            <person name="Walker A.S."/>
            <person name="Sheppard A.E."/>
        </authorList>
    </citation>
    <scope>NUCLEOTIDE SEQUENCE [LARGE SCALE GENOMIC DNA]</scope>
    <source>
        <strain evidence="1 2">CAV1761</strain>
    </source>
</reference>
<dbReference type="SUPFAM" id="SSF52266">
    <property type="entry name" value="SGNH hydrolase"/>
    <property type="match status" value="1"/>
</dbReference>
<dbReference type="GO" id="GO:0016788">
    <property type="term" value="F:hydrolase activity, acting on ester bonds"/>
    <property type="evidence" value="ECO:0007669"/>
    <property type="project" value="UniProtKB-ARBA"/>
</dbReference>
<proteinExistence type="predicted"/>
<gene>
    <name evidence="1" type="ORF">DKC05_14685</name>
</gene>
<dbReference type="RefSeq" id="WP_047729525.1">
    <property type="nucleotide sequence ID" value="NZ_CP011642.1"/>
</dbReference>
<evidence type="ECO:0000313" key="1">
    <source>
        <dbReference type="EMBL" id="AWL68798.1"/>
    </source>
</evidence>
<organism evidence="1 2">
    <name type="scientific">Serratia marcescens</name>
    <dbReference type="NCBI Taxonomy" id="615"/>
    <lineage>
        <taxon>Bacteria</taxon>
        <taxon>Pseudomonadati</taxon>
        <taxon>Pseudomonadota</taxon>
        <taxon>Gammaproteobacteria</taxon>
        <taxon>Enterobacterales</taxon>
        <taxon>Yersiniaceae</taxon>
        <taxon>Serratia</taxon>
    </lineage>
</organism>
<sequence length="368" mass="42530">MKFKPMTHQEAVNRCYELTPQLREYDEFMYLGVRWLPYTMFFHHRNYTSDIINTDDMGFRLSYSPFGWASTANFPADKPVNIVIGGSTAMGTGTTSDASTVSSTLARLTGEVWLNFGGRGYNSVQEAIIFMLNQSRFGQINNIVILSGMNTLTLEGLPDDYTSEYGKYYYSFEFSHYMNRYNEDLKKRASSYASWNDASSKKLIPRLAEKLNNWLDEADENPADKVFTDTHMNLAERVTRAAKSTVGSAAQINHLAQRNGARIHYVLQPLSRWSKEVFHESEEEMFYAIDACANNFWRLFEKLVTPDLHATYSSQIQQGCLKEDIRFFDMNMLMKDSPVLHENIYIDHLHFNDLGYEEMGRIIYEKVL</sequence>
<protein>
    <submittedName>
        <fullName evidence="1">G-D-S-L family lipolytic protein</fullName>
    </submittedName>
</protein>
<evidence type="ECO:0000313" key="2">
    <source>
        <dbReference type="Proteomes" id="UP000245399"/>
    </source>
</evidence>
<dbReference type="Proteomes" id="UP000245399">
    <property type="component" value="Chromosome"/>
</dbReference>
<name>A0AB33FV39_SERMA</name>
<dbReference type="EMBL" id="CP029449">
    <property type="protein sequence ID" value="AWL68798.1"/>
    <property type="molecule type" value="Genomic_DNA"/>
</dbReference>
<accession>A0AB33FV39</accession>